<dbReference type="RefSeq" id="WP_098963838.1">
    <property type="nucleotide sequence ID" value="NZ_PDKZ01000002.1"/>
</dbReference>
<reference evidence="2" key="1">
    <citation type="submission" date="2017-10" db="EMBL/GenBank/DDBJ databases">
        <title>FDA dAtabase for Regulatory Grade micrObial Sequences (FDA-ARGOS): Supporting development and validation of Infectious Disease Dx tests.</title>
        <authorList>
            <person name="Goldberg B."/>
            <person name="Campos J."/>
            <person name="Tallon L."/>
            <person name="Sadzewicz L."/>
            <person name="Ott S."/>
            <person name="Zhao X."/>
            <person name="Nagaraj S."/>
            <person name="Vavikolanu K."/>
            <person name="Aluvathingal J."/>
            <person name="Nadendla S."/>
            <person name="Geyer C."/>
            <person name="Sichtig H."/>
        </authorList>
    </citation>
    <scope>NUCLEOTIDE SEQUENCE [LARGE SCALE GENOMIC DNA]</scope>
    <source>
        <strain evidence="2">FDAARGOS_376</strain>
    </source>
</reference>
<dbReference type="Proteomes" id="UP000222460">
    <property type="component" value="Unassembled WGS sequence"/>
</dbReference>
<name>A0A2C5W546_PSEPU</name>
<gene>
    <name evidence="1" type="ORF">CRX57_00550</name>
</gene>
<accession>A0A2C5W546</accession>
<dbReference type="InterPro" id="IPR014918">
    <property type="entry name" value="Phage_tail_3"/>
</dbReference>
<dbReference type="EMBL" id="PDKZ01000002">
    <property type="protein sequence ID" value="PHH38724.1"/>
    <property type="molecule type" value="Genomic_DNA"/>
</dbReference>
<dbReference type="AlphaFoldDB" id="A0A2C5W546"/>
<proteinExistence type="predicted"/>
<sequence>MAGIQMPNGATFEIASAYGAAIPFTALTNANPAVATAAAHGLAEGDIIAVNSGWTRLDGRAVQVGEIASGTFALDGVNTTNIQQYPAGSGVGAAREVTTFTEISKITELGSSGGDQQFLTFGFLADDDDRQMPTTKNPITLTITVADDPSQPYVDVCEAADDDKQARVLRLNLPGGSRIIYNGYVSITSTPTMSRNNLMTRVISIALTGRPTRYSASA</sequence>
<organism evidence="1 2">
    <name type="scientific">Pseudomonas putida</name>
    <name type="common">Arthrobacter siderocapsulatus</name>
    <dbReference type="NCBI Taxonomy" id="303"/>
    <lineage>
        <taxon>Bacteria</taxon>
        <taxon>Pseudomonadati</taxon>
        <taxon>Pseudomonadota</taxon>
        <taxon>Gammaproteobacteria</taxon>
        <taxon>Pseudomonadales</taxon>
        <taxon>Pseudomonadaceae</taxon>
        <taxon>Pseudomonas</taxon>
    </lineage>
</organism>
<dbReference type="Pfam" id="PF08813">
    <property type="entry name" value="Phage_tail_3"/>
    <property type="match status" value="1"/>
</dbReference>
<evidence type="ECO:0000313" key="2">
    <source>
        <dbReference type="Proteomes" id="UP000222460"/>
    </source>
</evidence>
<evidence type="ECO:0000313" key="1">
    <source>
        <dbReference type="EMBL" id="PHH38724.1"/>
    </source>
</evidence>
<protein>
    <submittedName>
        <fullName evidence="1">Phage tail protein</fullName>
    </submittedName>
</protein>
<comment type="caution">
    <text evidence="1">The sequence shown here is derived from an EMBL/GenBank/DDBJ whole genome shotgun (WGS) entry which is preliminary data.</text>
</comment>
<dbReference type="Gene3D" id="4.10.410.40">
    <property type="match status" value="1"/>
</dbReference>